<dbReference type="Gene3D" id="3.30.910.20">
    <property type="entry name" value="Skp domain"/>
    <property type="match status" value="1"/>
</dbReference>
<evidence type="ECO:0000313" key="6">
    <source>
        <dbReference type="Proteomes" id="UP000199024"/>
    </source>
</evidence>
<dbReference type="InterPro" id="IPR005632">
    <property type="entry name" value="Chaperone_Skp"/>
</dbReference>
<dbReference type="RefSeq" id="WP_089835628.1">
    <property type="nucleotide sequence ID" value="NZ_FOZL01000001.1"/>
</dbReference>
<feature type="compositionally biased region" description="Low complexity" evidence="3">
    <location>
        <begin position="203"/>
        <end position="218"/>
    </location>
</feature>
<keyword evidence="2 4" id="KW-0732">Signal</keyword>
<dbReference type="Proteomes" id="UP000199024">
    <property type="component" value="Unassembled WGS sequence"/>
</dbReference>
<comment type="similarity">
    <text evidence="1">Belongs to the Skp family.</text>
</comment>
<evidence type="ECO:0000313" key="5">
    <source>
        <dbReference type="EMBL" id="SFR97220.1"/>
    </source>
</evidence>
<dbReference type="PANTHER" id="PTHR35089">
    <property type="entry name" value="CHAPERONE PROTEIN SKP"/>
    <property type="match status" value="1"/>
</dbReference>
<dbReference type="Pfam" id="PF03938">
    <property type="entry name" value="OmpH"/>
    <property type="match status" value="1"/>
</dbReference>
<gene>
    <name evidence="5" type="ORF">SAMN05421771_0105</name>
</gene>
<dbReference type="STRING" id="474950.SAMN05421771_0105"/>
<evidence type="ECO:0000256" key="4">
    <source>
        <dbReference type="SAM" id="SignalP"/>
    </source>
</evidence>
<sequence>MNRTHRLVSAFGAGIVALSTLSGIAQTAPAPAPAAAPAAPQAIPAKIALIAFEQAVVATNEGQRSVLEVQKKYEPKKAQIEALGNEVESLKKQAAALPATTSEDERASRARVIDTKEKQLQRDADDATQAYNADLQEALGKVAQKVSGVMRDYCQKNGFTLLLDVGGQASNVLWANQSTDVSQAVVTAYNTTSGVTAPPPAAPAAAPRPRTAPAAPKK</sequence>
<dbReference type="PANTHER" id="PTHR35089:SF1">
    <property type="entry name" value="CHAPERONE PROTEIN SKP"/>
    <property type="match status" value="1"/>
</dbReference>
<dbReference type="GO" id="GO:0005829">
    <property type="term" value="C:cytosol"/>
    <property type="evidence" value="ECO:0007669"/>
    <property type="project" value="TreeGrafter"/>
</dbReference>
<feature type="signal peptide" evidence="4">
    <location>
        <begin position="1"/>
        <end position="27"/>
    </location>
</feature>
<organism evidence="5 6">
    <name type="scientific">Granulicella pectinivorans</name>
    <dbReference type="NCBI Taxonomy" id="474950"/>
    <lineage>
        <taxon>Bacteria</taxon>
        <taxon>Pseudomonadati</taxon>
        <taxon>Acidobacteriota</taxon>
        <taxon>Terriglobia</taxon>
        <taxon>Terriglobales</taxon>
        <taxon>Acidobacteriaceae</taxon>
        <taxon>Granulicella</taxon>
    </lineage>
</organism>
<dbReference type="OrthoDB" id="121586at2"/>
<accession>A0A1I6L1Y7</accession>
<dbReference type="SUPFAM" id="SSF111384">
    <property type="entry name" value="OmpH-like"/>
    <property type="match status" value="1"/>
</dbReference>
<dbReference type="SMART" id="SM00935">
    <property type="entry name" value="OmpH"/>
    <property type="match status" value="1"/>
</dbReference>
<dbReference type="AlphaFoldDB" id="A0A1I6L1Y7"/>
<evidence type="ECO:0000256" key="3">
    <source>
        <dbReference type="SAM" id="MobiDB-lite"/>
    </source>
</evidence>
<feature type="chain" id="PRO_5011470810" evidence="4">
    <location>
        <begin position="28"/>
        <end position="218"/>
    </location>
</feature>
<dbReference type="InterPro" id="IPR024930">
    <property type="entry name" value="Skp_dom_sf"/>
</dbReference>
<protein>
    <submittedName>
        <fullName evidence="5">Periplasmic chaperone for outer membrane proteins Skp</fullName>
    </submittedName>
</protein>
<feature type="region of interest" description="Disordered" evidence="3">
    <location>
        <begin position="193"/>
        <end position="218"/>
    </location>
</feature>
<name>A0A1I6L1Y7_9BACT</name>
<reference evidence="5 6" key="1">
    <citation type="submission" date="2016-10" db="EMBL/GenBank/DDBJ databases">
        <authorList>
            <person name="de Groot N.N."/>
        </authorList>
    </citation>
    <scope>NUCLEOTIDE SEQUENCE [LARGE SCALE GENOMIC DNA]</scope>
    <source>
        <strain evidence="5 6">DSM 21001</strain>
    </source>
</reference>
<evidence type="ECO:0000256" key="1">
    <source>
        <dbReference type="ARBA" id="ARBA00009091"/>
    </source>
</evidence>
<keyword evidence="6" id="KW-1185">Reference proteome</keyword>
<dbReference type="GO" id="GO:0050821">
    <property type="term" value="P:protein stabilization"/>
    <property type="evidence" value="ECO:0007669"/>
    <property type="project" value="TreeGrafter"/>
</dbReference>
<proteinExistence type="inferred from homology"/>
<dbReference type="EMBL" id="FOZL01000001">
    <property type="protein sequence ID" value="SFR97220.1"/>
    <property type="molecule type" value="Genomic_DNA"/>
</dbReference>
<evidence type="ECO:0000256" key="2">
    <source>
        <dbReference type="ARBA" id="ARBA00022729"/>
    </source>
</evidence>
<dbReference type="GO" id="GO:0051082">
    <property type="term" value="F:unfolded protein binding"/>
    <property type="evidence" value="ECO:0007669"/>
    <property type="project" value="InterPro"/>
</dbReference>